<dbReference type="CTD" id="20230432"/>
<feature type="non-terminal residue" evidence="3">
    <location>
        <position position="1"/>
    </location>
</feature>
<dbReference type="EMBL" id="KB203854">
    <property type="protein sequence ID" value="ESO82667.1"/>
    <property type="molecule type" value="Genomic_DNA"/>
</dbReference>
<organism evidence="3 4">
    <name type="scientific">Lottia gigantea</name>
    <name type="common">Giant owl limpet</name>
    <dbReference type="NCBI Taxonomy" id="225164"/>
    <lineage>
        <taxon>Eukaryota</taxon>
        <taxon>Metazoa</taxon>
        <taxon>Spiralia</taxon>
        <taxon>Lophotrochozoa</taxon>
        <taxon>Mollusca</taxon>
        <taxon>Gastropoda</taxon>
        <taxon>Patellogastropoda</taxon>
        <taxon>Lottioidea</taxon>
        <taxon>Lottiidae</taxon>
        <taxon>Lottia</taxon>
    </lineage>
</organism>
<gene>
    <name evidence="3" type="ORF">LOTGIDRAFT_109135</name>
</gene>
<dbReference type="OMA" id="DVMTTMV"/>
<dbReference type="GeneID" id="20230432"/>
<reference evidence="3 4" key="1">
    <citation type="journal article" date="2013" name="Nature">
        <title>Insights into bilaterian evolution from three spiralian genomes.</title>
        <authorList>
            <person name="Simakov O."/>
            <person name="Marletaz F."/>
            <person name="Cho S.J."/>
            <person name="Edsinger-Gonzales E."/>
            <person name="Havlak P."/>
            <person name="Hellsten U."/>
            <person name="Kuo D.H."/>
            <person name="Larsson T."/>
            <person name="Lv J."/>
            <person name="Arendt D."/>
            <person name="Savage R."/>
            <person name="Osoegawa K."/>
            <person name="de Jong P."/>
            <person name="Grimwood J."/>
            <person name="Chapman J.A."/>
            <person name="Shapiro H."/>
            <person name="Aerts A."/>
            <person name="Otillar R.P."/>
            <person name="Terry A.Y."/>
            <person name="Boore J.L."/>
            <person name="Grigoriev I.V."/>
            <person name="Lindberg D.R."/>
            <person name="Seaver E.C."/>
            <person name="Weisblat D.A."/>
            <person name="Putnam N.H."/>
            <person name="Rokhsar D.S."/>
        </authorList>
    </citation>
    <scope>NUCLEOTIDE SEQUENCE [LARGE SCALE GENOMIC DNA]</scope>
</reference>
<dbReference type="InterPro" id="IPR004147">
    <property type="entry name" value="ABC1_dom"/>
</dbReference>
<dbReference type="HOGENOM" id="CLU_006533_2_0_1"/>
<dbReference type="PANTHER" id="PTHR43173">
    <property type="entry name" value="ABC1 FAMILY PROTEIN"/>
    <property type="match status" value="1"/>
</dbReference>
<sequence length="412" mass="47390">LKIGSLISLDYKWNLYNLEEDGEEYNIAIKGCHQRAANRILDGCLKNGGLYIKLGQGLVSMNHILPSEYINTLVQLQDKALKRGPHEVEELFLEDFGKLPLEVFKEFDAVPIAAASLAQVHKAVTKEGDRVAVKVQYIDLRDRFAGDIKTCEILLKMVGWVHPKFGFAWVLQDLKHTLAQELDFENEGQNGEKCAKDLSHLSYIYVPKIYWDKTTKRVLTTQFIDGCKISDKLSISKMGLSLKDVNYKLVKCFSDQIFLSGFVHADPHPGNIFIRKNKSGKAELVLLDHGLYDKLSPKHRHALSSLYKAIVLNDENKMEKFSHELGVEDYAIFSEIIIQRPLARQTLRFHKLTPEDIENMKKEVQNRFDEIMIVLRDMPRNMLLVIRNLNTIRAIIRDHDNIIDRYGIMARR</sequence>
<dbReference type="AlphaFoldDB" id="V3ZEY5"/>
<dbReference type="CDD" id="cd13969">
    <property type="entry name" value="ADCK1-like"/>
    <property type="match status" value="1"/>
</dbReference>
<dbReference type="OrthoDB" id="427480at2759"/>
<evidence type="ECO:0000256" key="1">
    <source>
        <dbReference type="ARBA" id="ARBA00009670"/>
    </source>
</evidence>
<feature type="domain" description="ABC1 atypical kinase-like" evidence="2">
    <location>
        <begin position="75"/>
        <end position="320"/>
    </location>
</feature>
<protein>
    <recommendedName>
        <fullName evidence="2">ABC1 atypical kinase-like domain-containing protein</fullName>
    </recommendedName>
</protein>
<dbReference type="InterPro" id="IPR045307">
    <property type="entry name" value="ADCK1_dom"/>
</dbReference>
<comment type="similarity">
    <text evidence="1">Belongs to the protein kinase superfamily. ADCK protein kinase family.</text>
</comment>
<dbReference type="PANTHER" id="PTHR43173:SF28">
    <property type="entry name" value="AARF DOMAIN CONTAINING KINASE 5"/>
    <property type="match status" value="1"/>
</dbReference>
<proteinExistence type="inferred from homology"/>
<keyword evidence="4" id="KW-1185">Reference proteome</keyword>
<dbReference type="InterPro" id="IPR011009">
    <property type="entry name" value="Kinase-like_dom_sf"/>
</dbReference>
<dbReference type="RefSeq" id="XP_009066470.1">
    <property type="nucleotide sequence ID" value="XM_009068222.1"/>
</dbReference>
<dbReference type="SUPFAM" id="SSF56112">
    <property type="entry name" value="Protein kinase-like (PK-like)"/>
    <property type="match status" value="1"/>
</dbReference>
<name>V3ZEY5_LOTGI</name>
<accession>V3ZEY5</accession>
<evidence type="ECO:0000259" key="2">
    <source>
        <dbReference type="Pfam" id="PF03109"/>
    </source>
</evidence>
<dbReference type="KEGG" id="lgi:LOTGIDRAFT_109135"/>
<evidence type="ECO:0000313" key="3">
    <source>
        <dbReference type="EMBL" id="ESO82667.1"/>
    </source>
</evidence>
<evidence type="ECO:0000313" key="4">
    <source>
        <dbReference type="Proteomes" id="UP000030746"/>
    </source>
</evidence>
<dbReference type="Proteomes" id="UP000030746">
    <property type="component" value="Unassembled WGS sequence"/>
</dbReference>
<dbReference type="STRING" id="225164.V3ZEY5"/>
<dbReference type="InterPro" id="IPR051130">
    <property type="entry name" value="Mito_struct-func_regulator"/>
</dbReference>
<dbReference type="Pfam" id="PF03109">
    <property type="entry name" value="ABC1"/>
    <property type="match status" value="1"/>
</dbReference>